<reference evidence="3" key="1">
    <citation type="journal article" date="2019" name="Int. J. Syst. Evol. Microbiol.">
        <title>The Global Catalogue of Microorganisms (GCM) 10K type strain sequencing project: providing services to taxonomists for standard genome sequencing and annotation.</title>
        <authorList>
            <consortium name="The Broad Institute Genomics Platform"/>
            <consortium name="The Broad Institute Genome Sequencing Center for Infectious Disease"/>
            <person name="Wu L."/>
            <person name="Ma J."/>
        </authorList>
    </citation>
    <scope>NUCLEOTIDE SEQUENCE [LARGE SCALE GENOMIC DNA]</scope>
    <source>
        <strain evidence="3">JCM 16022</strain>
    </source>
</reference>
<dbReference type="PANTHER" id="PTHR13887:SF41">
    <property type="entry name" value="THIOREDOXIN SUPERFAMILY PROTEIN"/>
    <property type="match status" value="1"/>
</dbReference>
<dbReference type="Gene3D" id="3.40.30.10">
    <property type="entry name" value="Glutaredoxin"/>
    <property type="match status" value="1"/>
</dbReference>
<evidence type="ECO:0000313" key="2">
    <source>
        <dbReference type="EMBL" id="GAA2147277.1"/>
    </source>
</evidence>
<evidence type="ECO:0000259" key="1">
    <source>
        <dbReference type="Pfam" id="PF01323"/>
    </source>
</evidence>
<accession>A0ABP5LHE2</accession>
<dbReference type="InterPro" id="IPR036249">
    <property type="entry name" value="Thioredoxin-like_sf"/>
</dbReference>
<name>A0ABP5LHE2_9ACTN</name>
<dbReference type="CDD" id="cd03024">
    <property type="entry name" value="DsbA_FrnE"/>
    <property type="match status" value="1"/>
</dbReference>
<dbReference type="Pfam" id="PF01323">
    <property type="entry name" value="DSBA"/>
    <property type="match status" value="1"/>
</dbReference>
<evidence type="ECO:0000313" key="3">
    <source>
        <dbReference type="Proteomes" id="UP001501771"/>
    </source>
</evidence>
<dbReference type="InterPro" id="IPR001853">
    <property type="entry name" value="DSBA-like_thioredoxin_dom"/>
</dbReference>
<gene>
    <name evidence="2" type="ORF">GCM10009844_24280</name>
</gene>
<dbReference type="PANTHER" id="PTHR13887">
    <property type="entry name" value="GLUTATHIONE S-TRANSFERASE KAPPA"/>
    <property type="match status" value="1"/>
</dbReference>
<dbReference type="EMBL" id="BAAAQR010000007">
    <property type="protein sequence ID" value="GAA2147277.1"/>
    <property type="molecule type" value="Genomic_DNA"/>
</dbReference>
<protein>
    <submittedName>
        <fullName evidence="2">DsbA family oxidoreductase</fullName>
    </submittedName>
</protein>
<dbReference type="Proteomes" id="UP001501771">
    <property type="component" value="Unassembled WGS sequence"/>
</dbReference>
<proteinExistence type="predicted"/>
<organism evidence="2 3">
    <name type="scientific">Nocardioides koreensis</name>
    <dbReference type="NCBI Taxonomy" id="433651"/>
    <lineage>
        <taxon>Bacteria</taxon>
        <taxon>Bacillati</taxon>
        <taxon>Actinomycetota</taxon>
        <taxon>Actinomycetes</taxon>
        <taxon>Propionibacteriales</taxon>
        <taxon>Nocardioidaceae</taxon>
        <taxon>Nocardioides</taxon>
    </lineage>
</organism>
<feature type="domain" description="DSBA-like thioredoxin" evidence="1">
    <location>
        <begin position="9"/>
        <end position="215"/>
    </location>
</feature>
<keyword evidence="3" id="KW-1185">Reference proteome</keyword>
<dbReference type="SUPFAM" id="SSF52833">
    <property type="entry name" value="Thioredoxin-like"/>
    <property type="match status" value="1"/>
</dbReference>
<sequence length="242" mass="25813">MNVAPGMRIEIWSDVVCPWCYIGKRRLEGALSRFEQARPEAAGQVEIVWRSYQLDPAAPGEPSETVAEHLGRKYGGGPAAGQQMIDRVEAVAAEEGLVYRLGEAQRANTVDAHRLLHLAAAEGRQGELKEALLAAYFLDARNVADPGVLAELAADVGLDEVRVKEVLTGDEYAAAVEADIRRAAAYGATGVPFFVVDQKYGVAGAQPGEVFDQVLERAWAESRPVIDVIGGADACGPDGCPV</sequence>
<comment type="caution">
    <text evidence="2">The sequence shown here is derived from an EMBL/GenBank/DDBJ whole genome shotgun (WGS) entry which is preliminary data.</text>
</comment>